<evidence type="ECO:0000313" key="2">
    <source>
        <dbReference type="WBParaSite" id="nRc.2.0.1.t37927-RA"/>
    </source>
</evidence>
<reference evidence="2" key="1">
    <citation type="submission" date="2022-11" db="UniProtKB">
        <authorList>
            <consortium name="WormBaseParasite"/>
        </authorList>
    </citation>
    <scope>IDENTIFICATION</scope>
</reference>
<evidence type="ECO:0000313" key="1">
    <source>
        <dbReference type="Proteomes" id="UP000887565"/>
    </source>
</evidence>
<dbReference type="Proteomes" id="UP000887565">
    <property type="component" value="Unplaced"/>
</dbReference>
<name>A0A915KGS3_ROMCU</name>
<keyword evidence="1" id="KW-1185">Reference proteome</keyword>
<dbReference type="AlphaFoldDB" id="A0A915KGS3"/>
<dbReference type="WBParaSite" id="nRc.2.0.1.t37927-RA">
    <property type="protein sequence ID" value="nRc.2.0.1.t37927-RA"/>
    <property type="gene ID" value="nRc.2.0.1.g37927"/>
</dbReference>
<protein>
    <submittedName>
        <fullName evidence="2">Uncharacterized protein</fullName>
    </submittedName>
</protein>
<organism evidence="1 2">
    <name type="scientific">Romanomermis culicivorax</name>
    <name type="common">Nematode worm</name>
    <dbReference type="NCBI Taxonomy" id="13658"/>
    <lineage>
        <taxon>Eukaryota</taxon>
        <taxon>Metazoa</taxon>
        <taxon>Ecdysozoa</taxon>
        <taxon>Nematoda</taxon>
        <taxon>Enoplea</taxon>
        <taxon>Dorylaimia</taxon>
        <taxon>Mermithida</taxon>
        <taxon>Mermithoidea</taxon>
        <taxon>Mermithidae</taxon>
        <taxon>Romanomermis</taxon>
    </lineage>
</organism>
<accession>A0A915KGS3</accession>
<proteinExistence type="predicted"/>
<sequence>MAIKGKAHSNKAWLTLGRCSSLRTGHLLAHSRKRCKSSSIHYQAKLTLKNSGPGCILVASGTLEEKLLLLTALPSLATLLPPSSSKSPPGVLALLLSLSDIASLSKALSAMRPNLIKSSNNFKEYSVLGDGFKGQTVGPADGGEAGLIIRKRFGME</sequence>